<proteinExistence type="predicted"/>
<dbReference type="AlphaFoldDB" id="A0A9Q4E0H5"/>
<comment type="caution">
    <text evidence="2">The sequence shown here is derived from an EMBL/GenBank/DDBJ whole genome shotgun (WGS) entry which is preliminary data.</text>
</comment>
<protein>
    <submittedName>
        <fullName evidence="2">Uncharacterized protein</fullName>
    </submittedName>
</protein>
<organism evidence="2 3">
    <name type="scientific">Bacillus spizizenii</name>
    <name type="common">Bacillus subtilis subsp. spizizenii</name>
    <dbReference type="NCBI Taxonomy" id="96241"/>
    <lineage>
        <taxon>Bacteria</taxon>
        <taxon>Bacillati</taxon>
        <taxon>Bacillota</taxon>
        <taxon>Bacilli</taxon>
        <taxon>Bacillales</taxon>
        <taxon>Bacillaceae</taxon>
        <taxon>Bacillus</taxon>
    </lineage>
</organism>
<evidence type="ECO:0000256" key="1">
    <source>
        <dbReference type="SAM" id="SignalP"/>
    </source>
</evidence>
<accession>A0A9Q4E0H5</accession>
<evidence type="ECO:0000313" key="3">
    <source>
        <dbReference type="Proteomes" id="UP001078573"/>
    </source>
</evidence>
<sequence>MFRKPRVLMTAVVLAISSLAATTVYAQSGYFNTYTTYTPLSKSGYFTAMQGMCVDRNNNAIYAAKLNSATQKTQLFSIKMSSTSSNRTVTLLKNSDTNSTSYDLGHANDLAVKASAGDKNVSIYVAPMSDGTKYVNKIVKLSVDTTKNTYKVAKTYVLNYKGSNLSISGITYSVGADKFIVRSGKRFFIGTFNDKTGQFDYEATFKLNYTKAIVNNVTTDVSKYIQQGISFYQGTLYVPLSKPDANGNASNVSIILTYPLDINSLIKEQKTTPISDFSKELFTRNNLSFRITSSAYTLFEIESVDFDDGTLYFNTNRGNKGTQEDMIATFNNYNYYK</sequence>
<feature type="signal peptide" evidence="1">
    <location>
        <begin position="1"/>
        <end position="26"/>
    </location>
</feature>
<feature type="chain" id="PRO_5040121816" evidence="1">
    <location>
        <begin position="27"/>
        <end position="337"/>
    </location>
</feature>
<dbReference type="Proteomes" id="UP001078573">
    <property type="component" value="Unassembled WGS sequence"/>
</dbReference>
<gene>
    <name evidence="2" type="ORF">MOC89_00145</name>
</gene>
<keyword evidence="1" id="KW-0732">Signal</keyword>
<dbReference type="EMBL" id="JALAPQ010000001">
    <property type="protein sequence ID" value="MCY8455317.1"/>
    <property type="molecule type" value="Genomic_DNA"/>
</dbReference>
<evidence type="ECO:0000313" key="2">
    <source>
        <dbReference type="EMBL" id="MCY8455317.1"/>
    </source>
</evidence>
<reference evidence="2" key="1">
    <citation type="submission" date="2022-02" db="EMBL/GenBank/DDBJ databases">
        <title>Crop Bioprotection Bacillus Genome Sequencing.</title>
        <authorList>
            <person name="Dunlap C."/>
        </authorList>
    </citation>
    <scope>NUCLEOTIDE SEQUENCE</scope>
    <source>
        <strain evidence="2">WR1O2A-53</strain>
    </source>
</reference>
<name>A0A9Q4E0H5_BACSC</name>